<dbReference type="GO" id="GO:0004540">
    <property type="term" value="F:RNA nuclease activity"/>
    <property type="evidence" value="ECO:0007669"/>
    <property type="project" value="TreeGrafter"/>
</dbReference>
<accession>A0A3Q2UK76</accession>
<evidence type="ECO:0000256" key="4">
    <source>
        <dbReference type="ARBA" id="ARBA00022722"/>
    </source>
</evidence>
<dbReference type="GO" id="GO:0004519">
    <property type="term" value="F:endonuclease activity"/>
    <property type="evidence" value="ECO:0007669"/>
    <property type="project" value="UniProtKB-KW"/>
</dbReference>
<evidence type="ECO:0000313" key="11">
    <source>
        <dbReference type="Proteomes" id="UP000265000"/>
    </source>
</evidence>
<protein>
    <recommendedName>
        <fullName evidence="9">Ribonuclease A-domain domain-containing protein</fullName>
    </recommendedName>
</protein>
<keyword evidence="3" id="KW-0964">Secreted</keyword>
<keyword evidence="11" id="KW-1185">Reference proteome</keyword>
<dbReference type="InterPro" id="IPR036816">
    <property type="entry name" value="RNaseA-like_dom_sf"/>
</dbReference>
<dbReference type="InterPro" id="IPR023411">
    <property type="entry name" value="RNaseA_AS"/>
</dbReference>
<evidence type="ECO:0000256" key="7">
    <source>
        <dbReference type="ARBA" id="ARBA00023157"/>
    </source>
</evidence>
<evidence type="ECO:0000256" key="3">
    <source>
        <dbReference type="ARBA" id="ARBA00022525"/>
    </source>
</evidence>
<dbReference type="InterPro" id="IPR001427">
    <property type="entry name" value="RNaseA"/>
</dbReference>
<dbReference type="GO" id="GO:0001525">
    <property type="term" value="P:angiogenesis"/>
    <property type="evidence" value="ECO:0007669"/>
    <property type="project" value="TreeGrafter"/>
</dbReference>
<dbReference type="PANTHER" id="PTHR11437:SF10">
    <property type="entry name" value="ANGIOGENIN-RELATED"/>
    <property type="match status" value="1"/>
</dbReference>
<feature type="domain" description="Ribonuclease A-domain" evidence="9">
    <location>
        <begin position="17"/>
        <end position="119"/>
    </location>
</feature>
<dbReference type="Ensembl" id="ENSFHET00000023582.1">
    <property type="protein sequence ID" value="ENSFHEP00000031295.1"/>
    <property type="gene ID" value="ENSFHEG00000017074.1"/>
</dbReference>
<reference evidence="10" key="1">
    <citation type="submission" date="2025-08" db="UniProtKB">
        <authorList>
            <consortium name="Ensembl"/>
        </authorList>
    </citation>
    <scope>IDENTIFICATION</scope>
</reference>
<dbReference type="Gene3D" id="3.10.130.10">
    <property type="entry name" value="Ribonuclease A-like domain"/>
    <property type="match status" value="1"/>
</dbReference>
<evidence type="ECO:0000313" key="10">
    <source>
        <dbReference type="Ensembl" id="ENSFHEP00000031295.1"/>
    </source>
</evidence>
<dbReference type="AlphaFoldDB" id="A0A3Q2UK76"/>
<dbReference type="GO" id="GO:0005576">
    <property type="term" value="C:extracellular region"/>
    <property type="evidence" value="ECO:0007669"/>
    <property type="project" value="UniProtKB-SubCell"/>
</dbReference>
<keyword evidence="7" id="KW-1015">Disulfide bond</keyword>
<dbReference type="PANTHER" id="PTHR11437">
    <property type="entry name" value="RIBONUCLEASE"/>
    <property type="match status" value="1"/>
</dbReference>
<evidence type="ECO:0000256" key="1">
    <source>
        <dbReference type="ARBA" id="ARBA00004613"/>
    </source>
</evidence>
<keyword evidence="5 8" id="KW-0255">Endonuclease</keyword>
<keyword evidence="4 8" id="KW-0540">Nuclease</keyword>
<dbReference type="SMART" id="SM00092">
    <property type="entry name" value="RNAse_Pc"/>
    <property type="match status" value="1"/>
</dbReference>
<evidence type="ECO:0000256" key="8">
    <source>
        <dbReference type="RuleBase" id="RU000651"/>
    </source>
</evidence>
<name>A0A3Q2UK76_FUNHE</name>
<comment type="similarity">
    <text evidence="2 8">Belongs to the pancreatic ribonuclease family.</text>
</comment>
<dbReference type="PROSITE" id="PS00127">
    <property type="entry name" value="RNASE_PANCREATIC"/>
    <property type="match status" value="1"/>
</dbReference>
<feature type="chain" id="PRO_5018380286" description="Ribonuclease A-domain domain-containing protein" evidence="8">
    <location>
        <begin position="21"/>
        <end position="134"/>
    </location>
</feature>
<proteinExistence type="inferred from homology"/>
<dbReference type="GO" id="GO:0003676">
    <property type="term" value="F:nucleic acid binding"/>
    <property type="evidence" value="ECO:0007669"/>
    <property type="project" value="InterPro"/>
</dbReference>
<organism evidence="10 11">
    <name type="scientific">Fundulus heteroclitus</name>
    <name type="common">Killifish</name>
    <name type="synonym">Mummichog</name>
    <dbReference type="NCBI Taxonomy" id="8078"/>
    <lineage>
        <taxon>Eukaryota</taxon>
        <taxon>Metazoa</taxon>
        <taxon>Chordata</taxon>
        <taxon>Craniata</taxon>
        <taxon>Vertebrata</taxon>
        <taxon>Euteleostomi</taxon>
        <taxon>Actinopterygii</taxon>
        <taxon>Neopterygii</taxon>
        <taxon>Teleostei</taxon>
        <taxon>Neoteleostei</taxon>
        <taxon>Acanthomorphata</taxon>
        <taxon>Ovalentaria</taxon>
        <taxon>Atherinomorphae</taxon>
        <taxon>Cyprinodontiformes</taxon>
        <taxon>Fundulidae</taxon>
        <taxon>Fundulus</taxon>
    </lineage>
</organism>
<dbReference type="SUPFAM" id="SSF54076">
    <property type="entry name" value="RNase A-like"/>
    <property type="match status" value="1"/>
</dbReference>
<dbReference type="Proteomes" id="UP000265000">
    <property type="component" value="Unplaced"/>
</dbReference>
<dbReference type="GO" id="GO:0016787">
    <property type="term" value="F:hydrolase activity"/>
    <property type="evidence" value="ECO:0007669"/>
    <property type="project" value="UniProtKB-KW"/>
</dbReference>
<dbReference type="Pfam" id="PF00074">
    <property type="entry name" value="RnaseA"/>
    <property type="match status" value="1"/>
</dbReference>
<comment type="subcellular location">
    <subcellularLocation>
        <location evidence="1">Secreted</location>
    </subcellularLocation>
</comment>
<evidence type="ECO:0000256" key="6">
    <source>
        <dbReference type="ARBA" id="ARBA00022801"/>
    </source>
</evidence>
<dbReference type="InterPro" id="IPR023412">
    <property type="entry name" value="RNaseA_domain"/>
</dbReference>
<dbReference type="GO" id="GO:0050830">
    <property type="term" value="P:defense response to Gram-positive bacterium"/>
    <property type="evidence" value="ECO:0007669"/>
    <property type="project" value="TreeGrafter"/>
</dbReference>
<keyword evidence="6 8" id="KW-0378">Hydrolase</keyword>
<evidence type="ECO:0000259" key="9">
    <source>
        <dbReference type="SMART" id="SM00092"/>
    </source>
</evidence>
<dbReference type="GeneTree" id="ENSGT00940000177522"/>
<keyword evidence="8" id="KW-0732">Signal</keyword>
<evidence type="ECO:0000256" key="2">
    <source>
        <dbReference type="ARBA" id="ARBA00005600"/>
    </source>
</evidence>
<reference evidence="10" key="2">
    <citation type="submission" date="2025-09" db="UniProtKB">
        <authorList>
            <consortium name="Ensembl"/>
        </authorList>
    </citation>
    <scope>IDENTIFICATION</scope>
</reference>
<dbReference type="GO" id="GO:0050829">
    <property type="term" value="P:defense response to Gram-negative bacterium"/>
    <property type="evidence" value="ECO:0007669"/>
    <property type="project" value="TreeGrafter"/>
</dbReference>
<sequence>MKILVVAVLLLALSATEISGALNFFQKHVVDQKEAVNCNEKMKEINKGSNQCKPINTFFLSPNEVVKKICDNQDNKKITQNFENEQVCFTECKYNKTRTDNNYKLICKNKKPVHLDDRSKQGFKDLRTCPVSLI</sequence>
<feature type="signal peptide" evidence="8">
    <location>
        <begin position="1"/>
        <end position="20"/>
    </location>
</feature>
<evidence type="ECO:0000256" key="5">
    <source>
        <dbReference type="ARBA" id="ARBA00022759"/>
    </source>
</evidence>